<proteinExistence type="predicted"/>
<comment type="caution">
    <text evidence="3">The sequence shown here is derived from an EMBL/GenBank/DDBJ whole genome shotgun (WGS) entry which is preliminary data.</text>
</comment>
<name>A0A8S2IVF2_9BILA</name>
<feature type="region of interest" description="Disordered" evidence="1">
    <location>
        <begin position="88"/>
        <end position="182"/>
    </location>
</feature>
<dbReference type="AlphaFoldDB" id="A0A8S2IVF2"/>
<dbReference type="Proteomes" id="UP000682733">
    <property type="component" value="Unassembled WGS sequence"/>
</dbReference>
<dbReference type="EMBL" id="CAJOBA010006034">
    <property type="protein sequence ID" value="CAF3761455.1"/>
    <property type="molecule type" value="Genomic_DNA"/>
</dbReference>
<feature type="compositionally biased region" description="Polar residues" evidence="1">
    <location>
        <begin position="158"/>
        <end position="170"/>
    </location>
</feature>
<organism evidence="3 4">
    <name type="scientific">Didymodactylos carnosus</name>
    <dbReference type="NCBI Taxonomy" id="1234261"/>
    <lineage>
        <taxon>Eukaryota</taxon>
        <taxon>Metazoa</taxon>
        <taxon>Spiralia</taxon>
        <taxon>Gnathifera</taxon>
        <taxon>Rotifera</taxon>
        <taxon>Eurotatoria</taxon>
        <taxon>Bdelloidea</taxon>
        <taxon>Philodinida</taxon>
        <taxon>Philodinidae</taxon>
        <taxon>Didymodactylos</taxon>
    </lineage>
</organism>
<evidence type="ECO:0000313" key="2">
    <source>
        <dbReference type="EMBL" id="CAF0991497.1"/>
    </source>
</evidence>
<reference evidence="3" key="1">
    <citation type="submission" date="2021-02" db="EMBL/GenBank/DDBJ databases">
        <authorList>
            <person name="Nowell W R."/>
        </authorList>
    </citation>
    <scope>NUCLEOTIDE SEQUENCE</scope>
</reference>
<feature type="compositionally biased region" description="Basic and acidic residues" evidence="1">
    <location>
        <begin position="134"/>
        <end position="146"/>
    </location>
</feature>
<dbReference type="EMBL" id="CAJNOK010006031">
    <property type="protein sequence ID" value="CAF0991497.1"/>
    <property type="molecule type" value="Genomic_DNA"/>
</dbReference>
<accession>A0A8S2IVF2</accession>
<sequence>MKVIVYDKSTTNGISYDISMRRYPEDFETHLNTWCADDTISRITFINKIYVYNDHFDFQIMKNANDGEIHVYKNLSAEELQQLENQIKLQDDEEERRRNEALNSLNIDDLQEKSVTSSKKKKKKTGKQSQPKSDNVEGKQTEEKKQHSPSSSTSTPSLTQNLCTKQTHAQRQFDDPIDDDDELIDNDVYRQKVEFGAHITEVNIIDLEYEPDNPYQNQFKSFINEEILVNQDSPQKPLQTDEQTIGLTGEFLLLYQMLNKKIDFVDKKIDKKINFLNNKIDYLDTKVNQFDRKINCIYEKLAIERIVKTLESKYDITFDIVNYPTNRVFSSKTKNMKQFFSDFAARMEQKYKLWTNYPQLVLSRKPAQLEFDMIGFGYKPLSNKQISTSDNQFTTSTKHKIKLITSPVFAEDYQQPSSLTYINRFKQSRVNHLLVLEATTSNVDFDEQILPIFMQQTSTACNSDIFYRMRTYLHKLLQLERQLYFLFQYYYPLNMEQVFAYLSLFQYNMNDINPTTVLEKVLKSNFQECIPLINELHEKKRFFIVY</sequence>
<evidence type="ECO:0000313" key="3">
    <source>
        <dbReference type="EMBL" id="CAF3761455.1"/>
    </source>
</evidence>
<evidence type="ECO:0000313" key="4">
    <source>
        <dbReference type="Proteomes" id="UP000682733"/>
    </source>
</evidence>
<dbReference type="Proteomes" id="UP000677228">
    <property type="component" value="Unassembled WGS sequence"/>
</dbReference>
<evidence type="ECO:0000256" key="1">
    <source>
        <dbReference type="SAM" id="MobiDB-lite"/>
    </source>
</evidence>
<protein>
    <submittedName>
        <fullName evidence="3">Uncharacterized protein</fullName>
    </submittedName>
</protein>
<feature type="compositionally biased region" description="Low complexity" evidence="1">
    <location>
        <begin position="148"/>
        <end position="157"/>
    </location>
</feature>
<gene>
    <name evidence="2" type="ORF">OVA965_LOCUS14097</name>
    <name evidence="3" type="ORF">TMI583_LOCUS14095</name>
</gene>